<evidence type="ECO:0000313" key="5">
    <source>
        <dbReference type="Proteomes" id="UP000248646"/>
    </source>
</evidence>
<dbReference type="Gene3D" id="3.90.226.10">
    <property type="entry name" value="2-enoyl-CoA Hydratase, Chain A, domain 1"/>
    <property type="match status" value="1"/>
</dbReference>
<dbReference type="CDD" id="cd06558">
    <property type="entry name" value="crotonase-like"/>
    <property type="match status" value="1"/>
</dbReference>
<reference evidence="4 5" key="1">
    <citation type="submission" date="2018-06" db="EMBL/GenBank/DDBJ databases">
        <title>Genomic Encyclopedia of Type Strains, Phase IV (KMG-IV): sequencing the most valuable type-strain genomes for metagenomic binning, comparative biology and taxonomic classification.</title>
        <authorList>
            <person name="Goeker M."/>
        </authorList>
    </citation>
    <scope>NUCLEOTIDE SEQUENCE [LARGE SCALE GENOMIC DNA]</scope>
    <source>
        <strain evidence="4 5">DSM 5</strain>
    </source>
</reference>
<proteinExistence type="inferred from homology"/>
<dbReference type="GO" id="GO:0006635">
    <property type="term" value="P:fatty acid beta-oxidation"/>
    <property type="evidence" value="ECO:0007669"/>
    <property type="project" value="TreeGrafter"/>
</dbReference>
<evidence type="ECO:0000256" key="3">
    <source>
        <dbReference type="RuleBase" id="RU003707"/>
    </source>
</evidence>
<dbReference type="InterPro" id="IPR018376">
    <property type="entry name" value="Enoyl-CoA_hyd/isom_CS"/>
</dbReference>
<dbReference type="PANTHER" id="PTHR11941">
    <property type="entry name" value="ENOYL-COA HYDRATASE-RELATED"/>
    <property type="match status" value="1"/>
</dbReference>
<dbReference type="AlphaFoldDB" id="A0A2W7MB66"/>
<dbReference type="InterPro" id="IPR001753">
    <property type="entry name" value="Enoyl-CoA_hydra/iso"/>
</dbReference>
<comment type="caution">
    <text evidence="4">The sequence shown here is derived from an EMBL/GenBank/DDBJ whole genome shotgun (WGS) entry which is preliminary data.</text>
</comment>
<dbReference type="GO" id="GO:0016836">
    <property type="term" value="F:hydro-lyase activity"/>
    <property type="evidence" value="ECO:0007669"/>
    <property type="project" value="UniProtKB-ARBA"/>
</dbReference>
<dbReference type="RefSeq" id="WP_211310039.1">
    <property type="nucleotide sequence ID" value="NZ_QKZI01000013.1"/>
</dbReference>
<name>A0A2W7MB66_9BACI</name>
<keyword evidence="2" id="KW-0456">Lyase</keyword>
<dbReference type="PANTHER" id="PTHR11941:SF54">
    <property type="entry name" value="ENOYL-COA HYDRATASE, MITOCHONDRIAL"/>
    <property type="match status" value="1"/>
</dbReference>
<dbReference type="InterPro" id="IPR014748">
    <property type="entry name" value="Enoyl-CoA_hydra_C"/>
</dbReference>
<organism evidence="4 5">
    <name type="scientific">Psychrobacillus insolitus</name>
    <dbReference type="NCBI Taxonomy" id="1461"/>
    <lineage>
        <taxon>Bacteria</taxon>
        <taxon>Bacillati</taxon>
        <taxon>Bacillota</taxon>
        <taxon>Bacilli</taxon>
        <taxon>Bacillales</taxon>
        <taxon>Bacillaceae</taxon>
        <taxon>Psychrobacillus</taxon>
    </lineage>
</organism>
<accession>A0A2W7MB66</accession>
<dbReference type="FunFam" id="1.10.12.10:FF:000001">
    <property type="entry name" value="Probable enoyl-CoA hydratase, mitochondrial"/>
    <property type="match status" value="1"/>
</dbReference>
<dbReference type="Gene3D" id="1.10.12.10">
    <property type="entry name" value="Lyase 2-enoyl-coa Hydratase, Chain A, domain 2"/>
    <property type="match status" value="1"/>
</dbReference>
<dbReference type="SUPFAM" id="SSF52096">
    <property type="entry name" value="ClpP/crotonase"/>
    <property type="match status" value="1"/>
</dbReference>
<keyword evidence="5" id="KW-1185">Reference proteome</keyword>
<comment type="similarity">
    <text evidence="1 3">Belongs to the enoyl-CoA hydratase/isomerase family.</text>
</comment>
<evidence type="ECO:0000313" key="4">
    <source>
        <dbReference type="EMBL" id="PZX02349.1"/>
    </source>
</evidence>
<sequence length="268" mass="29381">MSTVTTKYEMLKVEFQGEDNEILVVTLNRPEVMNAMNTQMLEERLSLFREQAYNETLRCIVITGAGEKAFSAGGDLKERNGMSDGTWRKQHQVIEELVLLTRDFPVPVIAAVEGYALAGGCELALSTDFIIASETAVFGLSETLRGILPGGGGLQNLARAIGVRRAKELIYTGRKIDAALAYEWGMVNRVVAKGTALETALEIAEKIAESAPMAVRTAKTSINNGSETDYHTAYALDIAAYNLLVSSEDRLEGVAAFNEKRKPKWRNQ</sequence>
<dbReference type="PROSITE" id="PS00166">
    <property type="entry name" value="ENOYL_COA_HYDRATASE"/>
    <property type="match status" value="1"/>
</dbReference>
<dbReference type="Pfam" id="PF00378">
    <property type="entry name" value="ECH_1"/>
    <property type="match status" value="1"/>
</dbReference>
<protein>
    <submittedName>
        <fullName evidence="4">Short chain enoyl-CoA hydratase</fullName>
    </submittedName>
</protein>
<dbReference type="Proteomes" id="UP000248646">
    <property type="component" value="Unassembled WGS sequence"/>
</dbReference>
<dbReference type="EMBL" id="QKZI01000013">
    <property type="protein sequence ID" value="PZX02349.1"/>
    <property type="molecule type" value="Genomic_DNA"/>
</dbReference>
<dbReference type="FunFam" id="3.90.226.10:FF:000009">
    <property type="entry name" value="Carnitinyl-CoA dehydratase"/>
    <property type="match status" value="1"/>
</dbReference>
<evidence type="ECO:0000256" key="2">
    <source>
        <dbReference type="ARBA" id="ARBA00023239"/>
    </source>
</evidence>
<dbReference type="InterPro" id="IPR029045">
    <property type="entry name" value="ClpP/crotonase-like_dom_sf"/>
</dbReference>
<evidence type="ECO:0000256" key="1">
    <source>
        <dbReference type="ARBA" id="ARBA00005254"/>
    </source>
</evidence>
<gene>
    <name evidence="4" type="ORF">C7437_11324</name>
</gene>